<accession>A0AAV5WKU0</accession>
<organism evidence="2 3">
    <name type="scientific">Pristionchus fissidentatus</name>
    <dbReference type="NCBI Taxonomy" id="1538716"/>
    <lineage>
        <taxon>Eukaryota</taxon>
        <taxon>Metazoa</taxon>
        <taxon>Ecdysozoa</taxon>
        <taxon>Nematoda</taxon>
        <taxon>Chromadorea</taxon>
        <taxon>Rhabditida</taxon>
        <taxon>Rhabditina</taxon>
        <taxon>Diplogasteromorpha</taxon>
        <taxon>Diplogasteroidea</taxon>
        <taxon>Neodiplogasteridae</taxon>
        <taxon>Pristionchus</taxon>
    </lineage>
</organism>
<feature type="region of interest" description="Disordered" evidence="1">
    <location>
        <begin position="231"/>
        <end position="272"/>
    </location>
</feature>
<reference evidence="2" key="1">
    <citation type="submission" date="2023-10" db="EMBL/GenBank/DDBJ databases">
        <title>Genome assembly of Pristionchus species.</title>
        <authorList>
            <person name="Yoshida K."/>
            <person name="Sommer R.J."/>
        </authorList>
    </citation>
    <scope>NUCLEOTIDE SEQUENCE</scope>
    <source>
        <strain evidence="2">RS5133</strain>
    </source>
</reference>
<dbReference type="EMBL" id="BTSY01000006">
    <property type="protein sequence ID" value="GMT31566.1"/>
    <property type="molecule type" value="Genomic_DNA"/>
</dbReference>
<feature type="non-terminal residue" evidence="2">
    <location>
        <position position="515"/>
    </location>
</feature>
<feature type="compositionally biased region" description="Basic residues" evidence="1">
    <location>
        <begin position="494"/>
        <end position="515"/>
    </location>
</feature>
<evidence type="ECO:0000256" key="1">
    <source>
        <dbReference type="SAM" id="MobiDB-lite"/>
    </source>
</evidence>
<feature type="non-terminal residue" evidence="2">
    <location>
        <position position="1"/>
    </location>
</feature>
<keyword evidence="3" id="KW-1185">Reference proteome</keyword>
<name>A0AAV5WKU0_9BILA</name>
<feature type="region of interest" description="Disordered" evidence="1">
    <location>
        <begin position="485"/>
        <end position="515"/>
    </location>
</feature>
<evidence type="ECO:0000313" key="2">
    <source>
        <dbReference type="EMBL" id="GMT31566.1"/>
    </source>
</evidence>
<gene>
    <name evidence="2" type="ORF">PFISCL1PPCAC_22863</name>
</gene>
<dbReference type="AlphaFoldDB" id="A0AAV5WKU0"/>
<proteinExistence type="predicted"/>
<dbReference type="Proteomes" id="UP001432322">
    <property type="component" value="Unassembled WGS sequence"/>
</dbReference>
<comment type="caution">
    <text evidence="2">The sequence shown here is derived from an EMBL/GenBank/DDBJ whole genome shotgun (WGS) entry which is preliminary data.</text>
</comment>
<evidence type="ECO:0000313" key="3">
    <source>
        <dbReference type="Proteomes" id="UP001432322"/>
    </source>
</evidence>
<sequence>LHSFYWHNRIDNLTKKKNRTGRGFYYTLFLRPDSPDSCRRALLFQNLLVELLHSRLQFGPEVSDQTLDGPSGGVSEGADGVSLDLLAQLPDHVNLLLLRLAVHEPPHHLVQPVAALATRRALSTALVLVEERETGDALHDVGLLVHHNHGGSSESGLGGDERVKVHQHVVAHALGHERNRGSSGDDGQQVVPAANDAAAVALDELLERDGHLLLHRARVIHLARDAEQLGSPVSLPSKAGEPLSSSAADGGRDGDRLHVGNSRGTAEETNIGGERRLQTGLALLAFDRLDKSRLLSANVRSHSTVDKDVEVVASSEAVLAEETRLQSLVDGLLENDGFVVELSTDVDVGSTSAHCHSSDEAALNELVRVVSHDLAILARSRLSLVSVNYEVLRTAIEGLLHESPLHSGRETGSSATAQSRGGHLLQNPVLALENDFLRLVPISSLHGSLETVVVAAVQIGEDTVLILEVSVGSLLWLLLSSRAEGAEGGGSTALRKKSRRQLAHTRRHYYRPAHS</sequence>
<protein>
    <submittedName>
        <fullName evidence="2">Uncharacterized protein</fullName>
    </submittedName>
</protein>